<dbReference type="InterPro" id="IPR020449">
    <property type="entry name" value="Tscrpt_reg_AraC-type_HTH"/>
</dbReference>
<organism evidence="5 6">
    <name type="scientific">Streptomyces minutiscleroticus</name>
    <dbReference type="NCBI Taxonomy" id="68238"/>
    <lineage>
        <taxon>Bacteria</taxon>
        <taxon>Bacillati</taxon>
        <taxon>Actinomycetota</taxon>
        <taxon>Actinomycetes</taxon>
        <taxon>Kitasatosporales</taxon>
        <taxon>Streptomycetaceae</taxon>
        <taxon>Streptomyces</taxon>
    </lineage>
</organism>
<sequence length="318" mass="34617">MPSVLSTASIAVPERAAFWRRAVAATFVPLDVELHEERPSAGTIVSHRLGPLQISRVSAGPQTVVRSRRMIARDGVEYLTLAMQHRGTARLDQDGRSVLVRPGELSLSVSGRPFTKEMGEAFSFTAFRLPRAALGVSDGDLRTLTATALSEDSPGAAVVATYLECLARGAGDFAPGVGSRLAATTCDLLAVLVQERRGRPAPEAPEAVRAVLARIKDYLERHLPDPGLSPEAVAAAHHISVRYLHKLFEREGVTVGRWVQRRRLEMCRRDLARAPVGSSVAAVAQRWGFVSPAHFSRVFRTAYGMSPRQWQATARVKV</sequence>
<dbReference type="SUPFAM" id="SSF46689">
    <property type="entry name" value="Homeodomain-like"/>
    <property type="match status" value="1"/>
</dbReference>
<dbReference type="PANTHER" id="PTHR46796">
    <property type="entry name" value="HTH-TYPE TRANSCRIPTIONAL ACTIVATOR RHAS-RELATED"/>
    <property type="match status" value="1"/>
</dbReference>
<dbReference type="EMBL" id="BMVU01000028">
    <property type="protein sequence ID" value="GGX90264.1"/>
    <property type="molecule type" value="Genomic_DNA"/>
</dbReference>
<dbReference type="PRINTS" id="PR00032">
    <property type="entry name" value="HTHARAC"/>
</dbReference>
<reference evidence="5" key="1">
    <citation type="journal article" date="2014" name="Int. J. Syst. Evol. Microbiol.">
        <title>Complete genome sequence of Corynebacterium casei LMG S-19264T (=DSM 44701T), isolated from a smear-ripened cheese.</title>
        <authorList>
            <consortium name="US DOE Joint Genome Institute (JGI-PGF)"/>
            <person name="Walter F."/>
            <person name="Albersmeier A."/>
            <person name="Kalinowski J."/>
            <person name="Ruckert C."/>
        </authorList>
    </citation>
    <scope>NUCLEOTIDE SEQUENCE</scope>
    <source>
        <strain evidence="5">JCM 4790</strain>
    </source>
</reference>
<name>A0A918NRG1_9ACTN</name>
<dbReference type="Pfam" id="PF14525">
    <property type="entry name" value="AraC_binding_2"/>
    <property type="match status" value="1"/>
</dbReference>
<gene>
    <name evidence="5" type="ORF">GCM10010358_50280</name>
</gene>
<keyword evidence="6" id="KW-1185">Reference proteome</keyword>
<dbReference type="AlphaFoldDB" id="A0A918NRG1"/>
<evidence type="ECO:0000256" key="3">
    <source>
        <dbReference type="ARBA" id="ARBA00023163"/>
    </source>
</evidence>
<comment type="caution">
    <text evidence="5">The sequence shown here is derived from an EMBL/GenBank/DDBJ whole genome shotgun (WGS) entry which is preliminary data.</text>
</comment>
<accession>A0A918NRG1</accession>
<dbReference type="Pfam" id="PF12833">
    <property type="entry name" value="HTH_18"/>
    <property type="match status" value="1"/>
</dbReference>
<reference evidence="5" key="2">
    <citation type="submission" date="2020-09" db="EMBL/GenBank/DDBJ databases">
        <authorList>
            <person name="Sun Q."/>
            <person name="Ohkuma M."/>
        </authorList>
    </citation>
    <scope>NUCLEOTIDE SEQUENCE</scope>
    <source>
        <strain evidence="5">JCM 4790</strain>
    </source>
</reference>
<evidence type="ECO:0000256" key="2">
    <source>
        <dbReference type="ARBA" id="ARBA00023125"/>
    </source>
</evidence>
<dbReference type="PROSITE" id="PS01124">
    <property type="entry name" value="HTH_ARAC_FAMILY_2"/>
    <property type="match status" value="1"/>
</dbReference>
<evidence type="ECO:0000313" key="6">
    <source>
        <dbReference type="Proteomes" id="UP000619244"/>
    </source>
</evidence>
<keyword evidence="2" id="KW-0238">DNA-binding</keyword>
<dbReference type="SMART" id="SM00342">
    <property type="entry name" value="HTH_ARAC"/>
    <property type="match status" value="1"/>
</dbReference>
<dbReference type="Proteomes" id="UP000619244">
    <property type="component" value="Unassembled WGS sequence"/>
</dbReference>
<evidence type="ECO:0000259" key="4">
    <source>
        <dbReference type="PROSITE" id="PS01124"/>
    </source>
</evidence>
<proteinExistence type="predicted"/>
<keyword evidence="3" id="KW-0804">Transcription</keyword>
<dbReference type="InterPro" id="IPR009057">
    <property type="entry name" value="Homeodomain-like_sf"/>
</dbReference>
<dbReference type="InterPro" id="IPR035418">
    <property type="entry name" value="AraC-bd_2"/>
</dbReference>
<dbReference type="InterPro" id="IPR018060">
    <property type="entry name" value="HTH_AraC"/>
</dbReference>
<dbReference type="PANTHER" id="PTHR46796:SF6">
    <property type="entry name" value="ARAC SUBFAMILY"/>
    <property type="match status" value="1"/>
</dbReference>
<keyword evidence="1" id="KW-0805">Transcription regulation</keyword>
<protein>
    <recommendedName>
        <fullName evidence="4">HTH araC/xylS-type domain-containing protein</fullName>
    </recommendedName>
</protein>
<dbReference type="GO" id="GO:0003700">
    <property type="term" value="F:DNA-binding transcription factor activity"/>
    <property type="evidence" value="ECO:0007669"/>
    <property type="project" value="InterPro"/>
</dbReference>
<dbReference type="RefSeq" id="WP_190192579.1">
    <property type="nucleotide sequence ID" value="NZ_BMVU01000028.1"/>
</dbReference>
<dbReference type="Gene3D" id="1.10.10.60">
    <property type="entry name" value="Homeodomain-like"/>
    <property type="match status" value="1"/>
</dbReference>
<evidence type="ECO:0000313" key="5">
    <source>
        <dbReference type="EMBL" id="GGX90264.1"/>
    </source>
</evidence>
<evidence type="ECO:0000256" key="1">
    <source>
        <dbReference type="ARBA" id="ARBA00023015"/>
    </source>
</evidence>
<dbReference type="GO" id="GO:0043565">
    <property type="term" value="F:sequence-specific DNA binding"/>
    <property type="evidence" value="ECO:0007669"/>
    <property type="project" value="InterPro"/>
</dbReference>
<dbReference type="InterPro" id="IPR050204">
    <property type="entry name" value="AraC_XylS_family_regulators"/>
</dbReference>
<feature type="domain" description="HTH araC/xylS-type" evidence="4">
    <location>
        <begin position="213"/>
        <end position="313"/>
    </location>
</feature>